<evidence type="ECO:0000313" key="2">
    <source>
        <dbReference type="EMBL" id="MEF2254135.1"/>
    </source>
</evidence>
<keyword evidence="3" id="KW-1185">Reference proteome</keyword>
<dbReference type="InterPro" id="IPR036188">
    <property type="entry name" value="FAD/NAD-bd_sf"/>
</dbReference>
<dbReference type="PANTHER" id="PTHR43755">
    <property type="match status" value="1"/>
</dbReference>
<evidence type="ECO:0000259" key="1">
    <source>
        <dbReference type="Pfam" id="PF07992"/>
    </source>
</evidence>
<dbReference type="SUPFAM" id="SSF51905">
    <property type="entry name" value="FAD/NAD(P)-binding domain"/>
    <property type="match status" value="2"/>
</dbReference>
<feature type="domain" description="FAD/NAD(P)-binding" evidence="1">
    <location>
        <begin position="3"/>
        <end position="278"/>
    </location>
</feature>
<dbReference type="RefSeq" id="WP_331790747.1">
    <property type="nucleotide sequence ID" value="NZ_BAAAUO010000005.1"/>
</dbReference>
<accession>A0ABU7V3F3</accession>
<sequence length="487" mass="52463">MSRVIVLGAGVAGHTAALTLRRKLGNQHEVIVVSPNSQWNWIPSNIWVGVGRMTREAVVFPLAPVYKRKRITFHQAKATAIWPNGDADSAQGAVDIEYTEPGRDGQTERVRYDFLINATGPALDFAATPGLGPDAGYTASVCTPGHAVDAAARLDAAIERARTGEKLRLVVGVGHGRCTCEGAAFEYAFNVEQKLEQEGVRDNTEVVYLSNEPELGDFGVGGMSFRTKHGDVSGEQWMSSLFRERGIRAITRAAVTAVEPQTIRYVQEDGSPQSLPFDFAMLLPPFRGVALRAYDRDGADISQRFFAPSGFMKVDADYSPKPYSQWSAKDWPSTYQVPGYPNMFAVGIAFAPPHAISEPLSTPDGVAIAPAPPRTGMPSGAMGKAAALNIAEMIRTGTSVTQHSASMADLPAACIASTGTGFARGSAVAMTMAPIVPDFQARPLTHGRDADHTTGEVGLAAHWLKRMLHTAFLYKAKAYPLWYLIPE</sequence>
<comment type="caution">
    <text evidence="2">The sequence shown here is derived from an EMBL/GenBank/DDBJ whole genome shotgun (WGS) entry which is preliminary data.</text>
</comment>
<dbReference type="EMBL" id="JAZHOV010000002">
    <property type="protein sequence ID" value="MEF2254135.1"/>
    <property type="molecule type" value="Genomic_DNA"/>
</dbReference>
<dbReference type="PANTHER" id="PTHR43755:SF1">
    <property type="entry name" value="FAD-DEPENDENT PYRIDINE NUCLEOTIDE-DISULPHIDE OXIDOREDUCTASE"/>
    <property type="match status" value="1"/>
</dbReference>
<proteinExistence type="predicted"/>
<dbReference type="Gene3D" id="3.50.50.100">
    <property type="match status" value="1"/>
</dbReference>
<dbReference type="Proteomes" id="UP001351900">
    <property type="component" value="Unassembled WGS sequence"/>
</dbReference>
<organism evidence="2 3">
    <name type="scientific">Microbacterium schleiferi</name>
    <dbReference type="NCBI Taxonomy" id="69362"/>
    <lineage>
        <taxon>Bacteria</taxon>
        <taxon>Bacillati</taxon>
        <taxon>Actinomycetota</taxon>
        <taxon>Actinomycetes</taxon>
        <taxon>Micrococcales</taxon>
        <taxon>Microbacteriaceae</taxon>
        <taxon>Microbacterium</taxon>
    </lineage>
</organism>
<protein>
    <submittedName>
        <fullName evidence="2">FAD-dependent oxidoreductase</fullName>
    </submittedName>
</protein>
<evidence type="ECO:0000313" key="3">
    <source>
        <dbReference type="Proteomes" id="UP001351900"/>
    </source>
</evidence>
<reference evidence="2 3" key="1">
    <citation type="submission" date="2024-01" db="EMBL/GenBank/DDBJ databases">
        <title>the genome sequence of strain Microbacterium schleiferi NBRC 15075.</title>
        <authorList>
            <person name="Ding Y."/>
            <person name="Zhang G."/>
        </authorList>
    </citation>
    <scope>NUCLEOTIDE SEQUENCE [LARGE SCALE GENOMIC DNA]</scope>
    <source>
        <strain evidence="2 3">NBRC 15075</strain>
    </source>
</reference>
<dbReference type="Pfam" id="PF07992">
    <property type="entry name" value="Pyr_redox_2"/>
    <property type="match status" value="1"/>
</dbReference>
<name>A0ABU7V3F3_9MICO</name>
<dbReference type="InterPro" id="IPR052541">
    <property type="entry name" value="SQRD"/>
</dbReference>
<dbReference type="InterPro" id="IPR023753">
    <property type="entry name" value="FAD/NAD-binding_dom"/>
</dbReference>
<gene>
    <name evidence="2" type="ORF">V2V91_03145</name>
</gene>